<evidence type="ECO:0000256" key="4">
    <source>
        <dbReference type="PIRSR" id="PIRSR036979-1"/>
    </source>
</evidence>
<dbReference type="InterPro" id="IPR020855">
    <property type="entry name" value="Ureohydrolase_Mn_BS"/>
</dbReference>
<comment type="cofactor">
    <cofactor evidence="4">
        <name>Mn(2+)</name>
        <dbReference type="ChEBI" id="CHEBI:29035"/>
    </cofactor>
    <text evidence="4">Binds 2 manganese ions per subunit.</text>
</comment>
<feature type="binding site" evidence="4">
    <location>
        <position position="233"/>
    </location>
    <ligand>
        <name>Mn(2+)</name>
        <dbReference type="ChEBI" id="CHEBI:29035"/>
        <label>1</label>
    </ligand>
</feature>
<dbReference type="GO" id="GO:0008783">
    <property type="term" value="F:agmatinase activity"/>
    <property type="evidence" value="ECO:0007669"/>
    <property type="project" value="UniProtKB-EC"/>
</dbReference>
<feature type="binding site" evidence="4">
    <location>
        <position position="143"/>
    </location>
    <ligand>
        <name>Mn(2+)</name>
        <dbReference type="ChEBI" id="CHEBI:29035"/>
        <label>1</label>
    </ligand>
</feature>
<evidence type="ECO:0000256" key="3">
    <source>
        <dbReference type="ARBA" id="ARBA00022801"/>
    </source>
</evidence>
<evidence type="ECO:0000313" key="6">
    <source>
        <dbReference type="EMBL" id="HGZ59830.1"/>
    </source>
</evidence>
<dbReference type="PROSITE" id="PS01053">
    <property type="entry name" value="ARGINASE_1"/>
    <property type="match status" value="1"/>
</dbReference>
<comment type="caution">
    <text evidence="6">The sequence shown here is derived from an EMBL/GenBank/DDBJ whole genome shotgun (WGS) entry which is preliminary data.</text>
</comment>
<feature type="binding site" evidence="4">
    <location>
        <position position="123"/>
    </location>
    <ligand>
        <name>Mn(2+)</name>
        <dbReference type="ChEBI" id="CHEBI:29035"/>
        <label>1</label>
    </ligand>
</feature>
<dbReference type="AlphaFoldDB" id="A0A7J3SJP6"/>
<dbReference type="Pfam" id="PF00491">
    <property type="entry name" value="Arginase"/>
    <property type="match status" value="1"/>
</dbReference>
<feature type="binding site" evidence="4">
    <location>
        <position position="145"/>
    </location>
    <ligand>
        <name>Mn(2+)</name>
        <dbReference type="ChEBI" id="CHEBI:29035"/>
        <label>1</label>
    </ligand>
</feature>
<dbReference type="InterPro" id="IPR005925">
    <property type="entry name" value="Agmatinase-rel"/>
</dbReference>
<dbReference type="PROSITE" id="PS51409">
    <property type="entry name" value="ARGINASE_2"/>
    <property type="match status" value="1"/>
</dbReference>
<gene>
    <name evidence="6" type="primary">speB</name>
    <name evidence="6" type="ORF">ENW83_01300</name>
</gene>
<evidence type="ECO:0000256" key="1">
    <source>
        <dbReference type="ARBA" id="ARBA00009227"/>
    </source>
</evidence>
<evidence type="ECO:0000256" key="5">
    <source>
        <dbReference type="RuleBase" id="RU003684"/>
    </source>
</evidence>
<proteinExistence type="inferred from homology"/>
<dbReference type="SUPFAM" id="SSF52768">
    <property type="entry name" value="Arginase/deacetylase"/>
    <property type="match status" value="1"/>
</dbReference>
<feature type="binding site" evidence="4">
    <location>
        <position position="231"/>
    </location>
    <ligand>
        <name>Mn(2+)</name>
        <dbReference type="ChEBI" id="CHEBI:29035"/>
        <label>1</label>
    </ligand>
</feature>
<keyword evidence="4" id="KW-0464">Manganese</keyword>
<dbReference type="PIRSF" id="PIRSF036979">
    <property type="entry name" value="Arginase"/>
    <property type="match status" value="1"/>
</dbReference>
<comment type="similarity">
    <text evidence="1">Belongs to the arginase family. Agmatinase subfamily.</text>
</comment>
<accession>A0A7J3SJP6</accession>
<dbReference type="EMBL" id="DTLS01000037">
    <property type="protein sequence ID" value="HGZ59830.1"/>
    <property type="molecule type" value="Genomic_DNA"/>
</dbReference>
<protein>
    <submittedName>
        <fullName evidence="6">Agmatinase</fullName>
        <ecNumber evidence="6">3.5.3.11</ecNumber>
    </submittedName>
</protein>
<organism evidence="6">
    <name type="scientific">Fervidicoccus fontis</name>
    <dbReference type="NCBI Taxonomy" id="683846"/>
    <lineage>
        <taxon>Archaea</taxon>
        <taxon>Thermoproteota</taxon>
        <taxon>Thermoprotei</taxon>
        <taxon>Fervidicoccales</taxon>
        <taxon>Fervidicoccaceae</taxon>
        <taxon>Fervidicoccus</taxon>
    </lineage>
</organism>
<feature type="binding site" evidence="4">
    <location>
        <position position="147"/>
    </location>
    <ligand>
        <name>Mn(2+)</name>
        <dbReference type="ChEBI" id="CHEBI:29035"/>
        <label>1</label>
    </ligand>
</feature>
<dbReference type="InterPro" id="IPR006035">
    <property type="entry name" value="Ureohydrolase"/>
</dbReference>
<dbReference type="Gene3D" id="3.40.800.10">
    <property type="entry name" value="Ureohydrolase domain"/>
    <property type="match status" value="1"/>
</dbReference>
<name>A0A7J3SJP6_9CREN</name>
<dbReference type="NCBIfam" id="TIGR01230">
    <property type="entry name" value="agmatinase"/>
    <property type="match status" value="1"/>
</dbReference>
<dbReference type="PANTHER" id="PTHR11358">
    <property type="entry name" value="ARGINASE/AGMATINASE"/>
    <property type="match status" value="1"/>
</dbReference>
<dbReference type="CDD" id="cd11593">
    <property type="entry name" value="Agmatinase-like_2"/>
    <property type="match status" value="1"/>
</dbReference>
<dbReference type="GO" id="GO:0046872">
    <property type="term" value="F:metal ion binding"/>
    <property type="evidence" value="ECO:0007669"/>
    <property type="project" value="UniProtKB-KW"/>
</dbReference>
<dbReference type="PANTHER" id="PTHR11358:SF26">
    <property type="entry name" value="GUANIDINO ACID HYDROLASE, MITOCHONDRIAL"/>
    <property type="match status" value="1"/>
</dbReference>
<sequence length="306" mass="34440">MVAIKIEVVYLSWKLRLERKNTFANFSSRREDSYVSILGVPLDISNSHAPGTMYAPEQIRRIAESLEWYSFISERDLTEYGLYDEGDLVLYPGELTRNIELISQALSEMRSENRLPIMLGGEHTITLGAQPILRSESLLIVFDAHLDMRDEYLGSHLNHATVMRRIWEGGRSLSMAFIGTRAATPEEIQFAKKEGIEFFTSRMIWKYGSAEVTKKILKMAEEAKNVYISFDMDSVDPGFAPGVGTPEPLGLDPHTAVQMLYSFVGEKLVGMDIVEVNPLRDCGEATTALAARMIIETAIKYGISRK</sequence>
<dbReference type="EC" id="3.5.3.11" evidence="6"/>
<keyword evidence="2 4" id="KW-0479">Metal-binding</keyword>
<reference evidence="6" key="1">
    <citation type="journal article" date="2020" name="mSystems">
        <title>Genome- and Community-Level Interaction Insights into Carbon Utilization and Element Cycling Functions of Hydrothermarchaeota in Hydrothermal Sediment.</title>
        <authorList>
            <person name="Zhou Z."/>
            <person name="Liu Y."/>
            <person name="Xu W."/>
            <person name="Pan J."/>
            <person name="Luo Z.H."/>
            <person name="Li M."/>
        </authorList>
    </citation>
    <scope>NUCLEOTIDE SEQUENCE [LARGE SCALE GENOMIC DNA]</scope>
    <source>
        <strain evidence="6">SpSt-885</strain>
    </source>
</reference>
<dbReference type="GO" id="GO:0033389">
    <property type="term" value="P:putrescine biosynthetic process from arginine, via agmatine"/>
    <property type="evidence" value="ECO:0007669"/>
    <property type="project" value="TreeGrafter"/>
</dbReference>
<keyword evidence="3 5" id="KW-0378">Hydrolase</keyword>
<evidence type="ECO:0000256" key="2">
    <source>
        <dbReference type="ARBA" id="ARBA00022723"/>
    </source>
</evidence>
<dbReference type="InterPro" id="IPR023696">
    <property type="entry name" value="Ureohydrolase_dom_sf"/>
</dbReference>